<gene>
    <name evidence="1" type="ORF">PQBR57_0333</name>
</gene>
<proteinExistence type="predicted"/>
<evidence type="ECO:0000313" key="1">
    <source>
        <dbReference type="EMBL" id="CEK42286.1"/>
    </source>
</evidence>
<reference evidence="1" key="2">
    <citation type="submission" date="2015-06" db="EMBL/GenBank/DDBJ databases">
        <title>Environmentally co-occuring mercury resistance plasmids are genetically and phenotypically diverse and confer variable context-dependent fitness effects.</title>
        <authorList>
            <person name="Hall J.P.J."/>
            <person name="Harrison E."/>
            <person name="Lilley A.K."/>
            <person name="Paterson S."/>
            <person name="Spiers A.J."/>
            <person name="Brockhurst M.A."/>
        </authorList>
    </citation>
    <scope>NUCLEOTIDE SEQUENCE [LARGE SCALE GENOMIC DNA]</scope>
    <source>
        <strain evidence="1">SBW25</strain>
        <plasmid evidence="1">pQBR57</plasmid>
    </source>
</reference>
<sequence>MLNELVRVRDWNNRLAAYIGNPAGFLERGEHDQHPTPGAVQEFKFCPECGQPLDRVALGLLSYSEAYEIQATSNMVYNEEPQ</sequence>
<geneLocation type="plasmid" evidence="1">
    <name>pQBR57</name>
</geneLocation>
<dbReference type="EMBL" id="LN713926">
    <property type="protein sequence ID" value="CEK42286.1"/>
    <property type="molecule type" value="Genomic_DNA"/>
</dbReference>
<organism evidence="1">
    <name type="scientific">Pseudomonas fluorescens (strain SBW25)</name>
    <dbReference type="NCBI Taxonomy" id="216595"/>
    <lineage>
        <taxon>Bacteria</taxon>
        <taxon>Pseudomonadati</taxon>
        <taxon>Pseudomonadota</taxon>
        <taxon>Gammaproteobacteria</taxon>
        <taxon>Pseudomonadales</taxon>
        <taxon>Pseudomonadaceae</taxon>
        <taxon>Pseudomonas</taxon>
    </lineage>
</organism>
<keyword evidence="1" id="KW-0614">Plasmid</keyword>
<name>A0A0G4E4W9_PSEFS</name>
<protein>
    <submittedName>
        <fullName evidence="1">Uncharacterized protein</fullName>
    </submittedName>
</protein>
<reference evidence="1" key="1">
    <citation type="submission" date="2014-12" db="EMBL/GenBank/DDBJ databases">
        <authorList>
            <person name="Hall J."/>
        </authorList>
    </citation>
    <scope>NUCLEOTIDE SEQUENCE [LARGE SCALE GENOMIC DNA]</scope>
    <source>
        <strain evidence="1">SBW25</strain>
        <plasmid evidence="1">pQBR57</plasmid>
    </source>
</reference>
<dbReference type="AlphaFoldDB" id="A0A0G4E4W9"/>
<accession>A0A0G4E4W9</accession>